<organism evidence="1 2">
    <name type="scientific">Hibiscus sabdariffa</name>
    <name type="common">roselle</name>
    <dbReference type="NCBI Taxonomy" id="183260"/>
    <lineage>
        <taxon>Eukaryota</taxon>
        <taxon>Viridiplantae</taxon>
        <taxon>Streptophyta</taxon>
        <taxon>Embryophyta</taxon>
        <taxon>Tracheophyta</taxon>
        <taxon>Spermatophyta</taxon>
        <taxon>Magnoliopsida</taxon>
        <taxon>eudicotyledons</taxon>
        <taxon>Gunneridae</taxon>
        <taxon>Pentapetalae</taxon>
        <taxon>rosids</taxon>
        <taxon>malvids</taxon>
        <taxon>Malvales</taxon>
        <taxon>Malvaceae</taxon>
        <taxon>Malvoideae</taxon>
        <taxon>Hibiscus</taxon>
    </lineage>
</organism>
<dbReference type="Proteomes" id="UP001396334">
    <property type="component" value="Unassembled WGS sequence"/>
</dbReference>
<keyword evidence="2" id="KW-1185">Reference proteome</keyword>
<name>A0ABR2PYJ2_9ROSI</name>
<sequence>MGWSSGDGDKTVEVGLDEGHERLASLDIQQNETIVDWFQRSNYDIRTILNVSGDFGDLCKGVLVKQRGQPQDDGDETVEVGLDEGYERLASLDIQKNK</sequence>
<evidence type="ECO:0000313" key="1">
    <source>
        <dbReference type="EMBL" id="KAK8993301.1"/>
    </source>
</evidence>
<gene>
    <name evidence="1" type="ORF">V6N11_033402</name>
</gene>
<reference evidence="1 2" key="1">
    <citation type="journal article" date="2024" name="G3 (Bethesda)">
        <title>Genome assembly of Hibiscus sabdariffa L. provides insights into metabolisms of medicinal natural products.</title>
        <authorList>
            <person name="Kim T."/>
        </authorList>
    </citation>
    <scope>NUCLEOTIDE SEQUENCE [LARGE SCALE GENOMIC DNA]</scope>
    <source>
        <strain evidence="1">TK-2024</strain>
        <tissue evidence="1">Old leaves</tissue>
    </source>
</reference>
<accession>A0ABR2PYJ2</accession>
<proteinExistence type="predicted"/>
<comment type="caution">
    <text evidence="1">The sequence shown here is derived from an EMBL/GenBank/DDBJ whole genome shotgun (WGS) entry which is preliminary data.</text>
</comment>
<protein>
    <submittedName>
        <fullName evidence="1">Uncharacterized protein</fullName>
    </submittedName>
</protein>
<evidence type="ECO:0000313" key="2">
    <source>
        <dbReference type="Proteomes" id="UP001396334"/>
    </source>
</evidence>
<dbReference type="EMBL" id="JBBPBN010000049">
    <property type="protein sequence ID" value="KAK8993301.1"/>
    <property type="molecule type" value="Genomic_DNA"/>
</dbReference>